<feature type="transmembrane region" description="Helical" evidence="1">
    <location>
        <begin position="181"/>
        <end position="205"/>
    </location>
</feature>
<dbReference type="OMA" id="NVRRCFT"/>
<dbReference type="EMBL" id="LN609528">
    <property type="protein sequence ID" value="CEF62280.1"/>
    <property type="molecule type" value="Genomic_DNA"/>
</dbReference>
<keyword evidence="1" id="KW-0472">Membrane</keyword>
<reference evidence="2 3" key="1">
    <citation type="submission" date="2014-09" db="EMBL/GenBank/DDBJ databases">
        <authorList>
            <person name="Martin A.A."/>
        </authorList>
    </citation>
    <scope>NUCLEOTIDE SEQUENCE</scope>
    <source>
        <strain evidence="3">ED321</strain>
        <strain evidence="2">ED321 Heterogonic</strain>
    </source>
</reference>
<dbReference type="RefSeq" id="XP_024501482.1">
    <property type="nucleotide sequence ID" value="XM_024647401.1"/>
</dbReference>
<protein>
    <submittedName>
        <fullName evidence="2 4">Uncharacterized protein</fullName>
    </submittedName>
</protein>
<keyword evidence="3" id="KW-1185">Reference proteome</keyword>
<evidence type="ECO:0000313" key="3">
    <source>
        <dbReference type="Proteomes" id="UP000035682"/>
    </source>
</evidence>
<gene>
    <name evidence="2 4 5" type="ORF">SRAE_1000055300</name>
</gene>
<accession>A0A090KXQ3</accession>
<reference evidence="4" key="2">
    <citation type="submission" date="2020-12" db="UniProtKB">
        <authorList>
            <consortium name="WormBaseParasite"/>
        </authorList>
    </citation>
    <scope>IDENTIFICATION</scope>
</reference>
<evidence type="ECO:0000313" key="2">
    <source>
        <dbReference type="EMBL" id="CEF62280.1"/>
    </source>
</evidence>
<organism evidence="2">
    <name type="scientific">Strongyloides ratti</name>
    <name type="common">Parasitic roundworm</name>
    <dbReference type="NCBI Taxonomy" id="34506"/>
    <lineage>
        <taxon>Eukaryota</taxon>
        <taxon>Metazoa</taxon>
        <taxon>Ecdysozoa</taxon>
        <taxon>Nematoda</taxon>
        <taxon>Chromadorea</taxon>
        <taxon>Rhabditida</taxon>
        <taxon>Tylenchina</taxon>
        <taxon>Panagrolaimomorpha</taxon>
        <taxon>Strongyloidoidea</taxon>
        <taxon>Strongyloididae</taxon>
        <taxon>Strongyloides</taxon>
    </lineage>
</organism>
<evidence type="ECO:0000313" key="4">
    <source>
        <dbReference type="WBParaSite" id="SRAE_1000055300.1"/>
    </source>
</evidence>
<dbReference type="Proteomes" id="UP000035682">
    <property type="component" value="Unplaced"/>
</dbReference>
<feature type="transmembrane region" description="Helical" evidence="1">
    <location>
        <begin position="21"/>
        <end position="38"/>
    </location>
</feature>
<evidence type="ECO:0000256" key="1">
    <source>
        <dbReference type="SAM" id="Phobius"/>
    </source>
</evidence>
<name>A0A090KXQ3_STRRB</name>
<dbReference type="WBParaSite" id="SRAE_1000055300.1">
    <property type="protein sequence ID" value="SRAE_1000055300.1"/>
    <property type="gene ID" value="WBGene00257150"/>
</dbReference>
<dbReference type="WormBase" id="SRAE_1000055300">
    <property type="protein sequence ID" value="SRP04575"/>
    <property type="gene ID" value="WBGene00257150"/>
</dbReference>
<dbReference type="GeneID" id="36374645"/>
<sequence>MGYRIILRDDPLDSSFEWAPPIKIVAVVTLITSTLDLLADFLMCAKIAEHMENFQSDIAFKAANGFFLFTGISILVYIFEMTDVCLTLKNEVEDIQMARLAKSMVLALEEVPLPIFLNIMYTNEPRMSLSTTVNIGSWIKLVTLCWGLVKFTKLRFLWCCLPMNPKHDINENFRRCFDFTLYRIVMVIVNFCHFTAIFICIINIIDSNQGGKPIYVKDKF</sequence>
<proteinExistence type="predicted"/>
<dbReference type="AlphaFoldDB" id="A0A090KXQ3"/>
<keyword evidence="1" id="KW-1133">Transmembrane helix</keyword>
<evidence type="ECO:0000313" key="5">
    <source>
        <dbReference type="WormBase" id="SRAE_1000055300"/>
    </source>
</evidence>
<keyword evidence="1" id="KW-0812">Transmembrane</keyword>
<feature type="transmembrane region" description="Helical" evidence="1">
    <location>
        <begin position="58"/>
        <end position="79"/>
    </location>
</feature>
<dbReference type="CTD" id="36374645"/>
<dbReference type="OrthoDB" id="5817882at2759"/>